<dbReference type="PANTHER" id="PTHR36435">
    <property type="entry name" value="SLR1288 PROTEIN"/>
    <property type="match status" value="1"/>
</dbReference>
<evidence type="ECO:0000256" key="1">
    <source>
        <dbReference type="SAM" id="Phobius"/>
    </source>
</evidence>
<dbReference type="RefSeq" id="WP_253967914.1">
    <property type="nucleotide sequence ID" value="NZ_JAMFTH010000002.1"/>
</dbReference>
<dbReference type="GO" id="GO:0004175">
    <property type="term" value="F:endopeptidase activity"/>
    <property type="evidence" value="ECO:0007669"/>
    <property type="project" value="UniProtKB-ARBA"/>
</dbReference>
<protein>
    <submittedName>
        <fullName evidence="3">CPBP family intramembrane metalloprotease</fullName>
    </submittedName>
</protein>
<reference evidence="3" key="2">
    <citation type="submission" date="2023-01" db="EMBL/GenBank/DDBJ databases">
        <title>Gilvimarinus xylanilyticus HB14 isolated from Caulerpa lentillifera aquaculture base in Hainan, China.</title>
        <authorList>
            <person name="Zhang Y.-J."/>
        </authorList>
    </citation>
    <scope>NUCLEOTIDE SEQUENCE</scope>
    <source>
        <strain evidence="3">HB14</strain>
    </source>
</reference>
<accession>A0A9X2KTW6</accession>
<dbReference type="EMBL" id="JAMFTH010000002">
    <property type="protein sequence ID" value="MCP8899622.1"/>
    <property type="molecule type" value="Genomic_DNA"/>
</dbReference>
<keyword evidence="3" id="KW-0378">Hydrolase</keyword>
<keyword evidence="1" id="KW-0472">Membrane</keyword>
<keyword evidence="1" id="KW-0812">Transmembrane</keyword>
<gene>
    <name evidence="3" type="ORF">M6D89_09950</name>
</gene>
<sequence>MSFELGLGLLGLAGLMWAGIQILPLSPDWVNSALGGTSAAAATYLTWLVVMRIFPTLQRELLPSLEQFRALFARSKLWQISLISAAAGVGEELLFRGFIQSFASQHWGTGYAIAIASLIFAAGHALSLTYFMITLVMGLAFGWVYAQNGDLLLLMVWHGVYDFIAITVILHRPRWLLAGYLWQGPSEPAIKTDTDPRGTNEKTRQ</sequence>
<evidence type="ECO:0000259" key="2">
    <source>
        <dbReference type="Pfam" id="PF02517"/>
    </source>
</evidence>
<organism evidence="3 4">
    <name type="scientific">Gilvimarinus xylanilyticus</name>
    <dbReference type="NCBI Taxonomy" id="2944139"/>
    <lineage>
        <taxon>Bacteria</taxon>
        <taxon>Pseudomonadati</taxon>
        <taxon>Pseudomonadota</taxon>
        <taxon>Gammaproteobacteria</taxon>
        <taxon>Cellvibrionales</taxon>
        <taxon>Cellvibrionaceae</taxon>
        <taxon>Gilvimarinus</taxon>
    </lineage>
</organism>
<keyword evidence="4" id="KW-1185">Reference proteome</keyword>
<reference evidence="3" key="1">
    <citation type="submission" date="2022-05" db="EMBL/GenBank/DDBJ databases">
        <authorList>
            <person name="Sun H.-N."/>
        </authorList>
    </citation>
    <scope>NUCLEOTIDE SEQUENCE</scope>
    <source>
        <strain evidence="3">HB14</strain>
    </source>
</reference>
<dbReference type="Proteomes" id="UP001139319">
    <property type="component" value="Unassembled WGS sequence"/>
</dbReference>
<keyword evidence="3" id="KW-0482">Metalloprotease</keyword>
<dbReference type="InterPro" id="IPR003675">
    <property type="entry name" value="Rce1/LyrA-like_dom"/>
</dbReference>
<dbReference type="InterPro" id="IPR052710">
    <property type="entry name" value="CAAX_protease"/>
</dbReference>
<feature type="transmembrane region" description="Helical" evidence="1">
    <location>
        <begin position="111"/>
        <end position="144"/>
    </location>
</feature>
<feature type="transmembrane region" description="Helical" evidence="1">
    <location>
        <begin position="34"/>
        <end position="57"/>
    </location>
</feature>
<keyword evidence="3" id="KW-0645">Protease</keyword>
<keyword evidence="1" id="KW-1133">Transmembrane helix</keyword>
<evidence type="ECO:0000313" key="3">
    <source>
        <dbReference type="EMBL" id="MCP8899622.1"/>
    </source>
</evidence>
<dbReference type="Pfam" id="PF02517">
    <property type="entry name" value="Rce1-like"/>
    <property type="match status" value="1"/>
</dbReference>
<dbReference type="GO" id="GO:0080120">
    <property type="term" value="P:CAAX-box protein maturation"/>
    <property type="evidence" value="ECO:0007669"/>
    <property type="project" value="UniProtKB-ARBA"/>
</dbReference>
<comment type="caution">
    <text evidence="3">The sequence shown here is derived from an EMBL/GenBank/DDBJ whole genome shotgun (WGS) entry which is preliminary data.</text>
</comment>
<dbReference type="GO" id="GO:0008237">
    <property type="term" value="F:metallopeptidase activity"/>
    <property type="evidence" value="ECO:0007669"/>
    <property type="project" value="UniProtKB-KW"/>
</dbReference>
<feature type="domain" description="CAAX prenyl protease 2/Lysostaphin resistance protein A-like" evidence="2">
    <location>
        <begin position="75"/>
        <end position="164"/>
    </location>
</feature>
<dbReference type="AlphaFoldDB" id="A0A9X2KTW6"/>
<evidence type="ECO:0000313" key="4">
    <source>
        <dbReference type="Proteomes" id="UP001139319"/>
    </source>
</evidence>
<feature type="transmembrane region" description="Helical" evidence="1">
    <location>
        <begin position="151"/>
        <end position="171"/>
    </location>
</feature>
<dbReference type="PANTHER" id="PTHR36435:SF1">
    <property type="entry name" value="CAAX AMINO TERMINAL PROTEASE FAMILY PROTEIN"/>
    <property type="match status" value="1"/>
</dbReference>
<name>A0A9X2KTW6_9GAMM</name>
<proteinExistence type="predicted"/>